<evidence type="ECO:0000313" key="5">
    <source>
        <dbReference type="EMBL" id="QAT42172.1"/>
    </source>
</evidence>
<comment type="similarity">
    <text evidence="4">Belongs to the FBPase class 3 family.</text>
</comment>
<protein>
    <recommendedName>
        <fullName evidence="4">Fructose-1,6-bisphosphatase class 3</fullName>
        <shortName evidence="4">FBPase class 3</shortName>
        <ecNumber evidence="4">3.1.3.11</ecNumber>
    </recommendedName>
    <alternativeName>
        <fullName evidence="4">D-fructose-1,6-bisphosphate 1-phosphohydrolase class 3</fullName>
    </alternativeName>
</protein>
<comment type="catalytic activity">
    <reaction evidence="4">
        <text>beta-D-fructose 1,6-bisphosphate + H2O = beta-D-fructose 6-phosphate + phosphate</text>
        <dbReference type="Rhea" id="RHEA:11064"/>
        <dbReference type="ChEBI" id="CHEBI:15377"/>
        <dbReference type="ChEBI" id="CHEBI:32966"/>
        <dbReference type="ChEBI" id="CHEBI:43474"/>
        <dbReference type="ChEBI" id="CHEBI:57634"/>
        <dbReference type="EC" id="3.1.3.11"/>
    </reaction>
</comment>
<dbReference type="InterPro" id="IPR009164">
    <property type="entry name" value="FBPtase_class3"/>
</dbReference>
<dbReference type="GO" id="GO:0006094">
    <property type="term" value="P:gluconeogenesis"/>
    <property type="evidence" value="ECO:0007669"/>
    <property type="project" value="UniProtKB-UniRule"/>
</dbReference>
<dbReference type="UniPathway" id="UPA00138"/>
<dbReference type="HAMAP" id="MF_01854">
    <property type="entry name" value="FBPase_class3"/>
    <property type="match status" value="1"/>
</dbReference>
<dbReference type="Pfam" id="PF06874">
    <property type="entry name" value="FBPase_2"/>
    <property type="match status" value="1"/>
</dbReference>
<dbReference type="KEGG" id="amij:EQM06_02385"/>
<name>A0A410PT78_9FIRM</name>
<comment type="cofactor">
    <cofactor evidence="4">
        <name>Mn(2+)</name>
        <dbReference type="ChEBI" id="CHEBI:29035"/>
    </cofactor>
</comment>
<keyword evidence="1 4" id="KW-0378">Hydrolase</keyword>
<dbReference type="InterPro" id="IPR029052">
    <property type="entry name" value="Metallo-depent_PP-like"/>
</dbReference>
<dbReference type="GO" id="GO:0042132">
    <property type="term" value="F:fructose 1,6-bisphosphate 1-phosphatase activity"/>
    <property type="evidence" value="ECO:0007669"/>
    <property type="project" value="UniProtKB-UniRule"/>
</dbReference>
<evidence type="ECO:0000256" key="2">
    <source>
        <dbReference type="ARBA" id="ARBA00023211"/>
    </source>
</evidence>
<dbReference type="RefSeq" id="WP_128744826.1">
    <property type="nucleotide sequence ID" value="NZ_CP035281.1"/>
</dbReference>
<keyword evidence="3 4" id="KW-0119">Carbohydrate metabolism</keyword>
<evidence type="ECO:0000313" key="6">
    <source>
        <dbReference type="Proteomes" id="UP000287601"/>
    </source>
</evidence>
<evidence type="ECO:0000256" key="1">
    <source>
        <dbReference type="ARBA" id="ARBA00022801"/>
    </source>
</evidence>
<dbReference type="PIRSF" id="PIRSF000906">
    <property type="entry name" value="FBPtase_Bacill"/>
    <property type="match status" value="1"/>
</dbReference>
<accession>A0A410PT78</accession>
<dbReference type="EMBL" id="CP035281">
    <property type="protein sequence ID" value="QAT42172.1"/>
    <property type="molecule type" value="Genomic_DNA"/>
</dbReference>
<dbReference type="Proteomes" id="UP000287601">
    <property type="component" value="Chromosome"/>
</dbReference>
<comment type="pathway">
    <text evidence="4">Carbohydrate biosynthesis; gluconeogenesis.</text>
</comment>
<keyword evidence="6" id="KW-1185">Reference proteome</keyword>
<dbReference type="EC" id="3.1.3.11" evidence="4"/>
<organism evidence="5 6">
    <name type="scientific">Aminipila luticellarii</name>
    <dbReference type="NCBI Taxonomy" id="2507160"/>
    <lineage>
        <taxon>Bacteria</taxon>
        <taxon>Bacillati</taxon>
        <taxon>Bacillota</taxon>
        <taxon>Clostridia</taxon>
        <taxon>Peptostreptococcales</taxon>
        <taxon>Anaerovoracaceae</taxon>
        <taxon>Aminipila</taxon>
    </lineage>
</organism>
<evidence type="ECO:0000256" key="4">
    <source>
        <dbReference type="HAMAP-Rule" id="MF_01854"/>
    </source>
</evidence>
<proteinExistence type="inferred from homology"/>
<dbReference type="SUPFAM" id="SSF56300">
    <property type="entry name" value="Metallo-dependent phosphatases"/>
    <property type="match status" value="1"/>
</dbReference>
<keyword evidence="2 4" id="KW-0464">Manganese</keyword>
<dbReference type="Gene3D" id="3.60.21.10">
    <property type="match status" value="1"/>
</dbReference>
<reference evidence="5 6" key="1">
    <citation type="submission" date="2019-01" db="EMBL/GenBank/DDBJ databases">
        <title>Draft genomes of a novel of Aminipila strains.</title>
        <authorList>
            <person name="Ma S."/>
        </authorList>
    </citation>
    <scope>NUCLEOTIDE SEQUENCE [LARGE SCALE GENOMIC DNA]</scope>
    <source>
        <strain evidence="6">JN-39</strain>
    </source>
</reference>
<gene>
    <name evidence="4" type="primary">fbp</name>
    <name evidence="5" type="ORF">EQM06_02385</name>
</gene>
<sequence>MFEEKYLKLLSKEYPNIEKASAEIINLRAILSLPKGTEYFLSDLHGEHEAFIHMVKSASGVIRSKIDEIFGKRLPEKERDKLASLIYNAEAELERRKKEETDFNEWCRVTIYRLIEVCKSVSTKYTRSKVRKRLPKDSAYIIDELLHADDEANRAHYYNEIINSIVECQVAEQFIAELSDTISRLAVDRLHIIGDIFDRGAHPDYIMEYLMNFHDVDFQWGNHDIVWMGAATGNWACITNVIRMNISYNNFDMLEIGYGINLRPLAVFAAKVYANDPCTHFAPHMLDRNTFDPVDEQLAAKMHKAIAIIQHKVEGQRIMSHPEYKMDHRLLLDKIDFEKNTIKIKGIEWKLRDTNFPTIDPENPYQLTDEENLLMNTLEASFLESEKLQEHIRFLYSHGAMYKCVNGNLLYHGCIPMTEDGEFEDVTLNGSTHKGKAFMDYLDDEVRKAYFNPLASDETGITGDIMWYLWLGSKSPLFGKDQMTTFERSFIEDKKSHKEYTVPYYKLVNDRTTCEKILTEFGLDPATAHILNGHVPVKIKDGESPIRGGGKLFIIDGGISKAYQKQTGIAGYTFIFNSRFMALAEHKTYSPMKEDGSQEFHTPTIKIVENMPVRLTVKTSDIGEDLQLQVEDLKNLVKAYKSGLIKETK</sequence>
<dbReference type="OrthoDB" id="9779903at2"/>
<evidence type="ECO:0000256" key="3">
    <source>
        <dbReference type="ARBA" id="ARBA00023277"/>
    </source>
</evidence>
<dbReference type="AlphaFoldDB" id="A0A410PT78"/>